<keyword evidence="1" id="KW-1017">Isopeptide bond</keyword>
<dbReference type="FunFam" id="3.10.20.90:FF:000379">
    <property type="entry name" value="Ubiquitin/ribosomal protein CEP52"/>
    <property type="match status" value="1"/>
</dbReference>
<protein>
    <recommendedName>
        <fullName evidence="2">Ubiquitin-like domain-containing protein</fullName>
    </recommendedName>
</protein>
<gene>
    <name evidence="3" type="ORF">COHA_005822</name>
</gene>
<dbReference type="GO" id="GO:0003729">
    <property type="term" value="F:mRNA binding"/>
    <property type="evidence" value="ECO:0007669"/>
    <property type="project" value="UniProtKB-ARBA"/>
</dbReference>
<keyword evidence="4" id="KW-1185">Reference proteome</keyword>
<dbReference type="AlphaFoldDB" id="A0AAD5DQ82"/>
<dbReference type="PRINTS" id="PR00348">
    <property type="entry name" value="UBIQUITIN"/>
</dbReference>
<dbReference type="SMART" id="SM00213">
    <property type="entry name" value="UBQ"/>
    <property type="match status" value="1"/>
</dbReference>
<organism evidence="3 4">
    <name type="scientific">Chlorella ohadii</name>
    <dbReference type="NCBI Taxonomy" id="2649997"/>
    <lineage>
        <taxon>Eukaryota</taxon>
        <taxon>Viridiplantae</taxon>
        <taxon>Chlorophyta</taxon>
        <taxon>core chlorophytes</taxon>
        <taxon>Trebouxiophyceae</taxon>
        <taxon>Chlorellales</taxon>
        <taxon>Chlorellaceae</taxon>
        <taxon>Chlorella clade</taxon>
        <taxon>Chlorella</taxon>
    </lineage>
</organism>
<dbReference type="InterPro" id="IPR050158">
    <property type="entry name" value="Ubiquitin_ubiquitin-like"/>
</dbReference>
<comment type="caution">
    <text evidence="3">The sequence shown here is derived from an EMBL/GenBank/DDBJ whole genome shotgun (WGS) entry which is preliminary data.</text>
</comment>
<feature type="domain" description="Ubiquitin-like" evidence="2">
    <location>
        <begin position="72"/>
        <end position="147"/>
    </location>
</feature>
<dbReference type="SUPFAM" id="SSF54236">
    <property type="entry name" value="Ubiquitin-like"/>
    <property type="match status" value="1"/>
</dbReference>
<evidence type="ECO:0000313" key="3">
    <source>
        <dbReference type="EMBL" id="KAI7840523.1"/>
    </source>
</evidence>
<sequence>MVSATLNGKACPLELPPECRLSVADATSFAKRKLNAVWAEVCPAAQERGVVRFDGSYLWELSPAYDTGPDGPQLFVKTLTGKTVTVCFSPDSRIEEVKQAVFEQEGAHVDQQRLIFEGKQLEDDRTLASYGIEADCTLHLVLRLRGGMFALSSGRASNFEGLGLAADEQEVAAIAASGRTPLEVVLPDGRCVLLACKQQDGHGEVLAALRERLAAVAGEAAVLNADVDELQDAAAMRELLRQAQAALRRRQP</sequence>
<evidence type="ECO:0000313" key="4">
    <source>
        <dbReference type="Proteomes" id="UP001205105"/>
    </source>
</evidence>
<dbReference type="Proteomes" id="UP001205105">
    <property type="component" value="Unassembled WGS sequence"/>
</dbReference>
<evidence type="ECO:0000259" key="2">
    <source>
        <dbReference type="PROSITE" id="PS50053"/>
    </source>
</evidence>
<dbReference type="PROSITE" id="PS50053">
    <property type="entry name" value="UBIQUITIN_2"/>
    <property type="match status" value="1"/>
</dbReference>
<reference evidence="3" key="1">
    <citation type="submission" date="2020-11" db="EMBL/GenBank/DDBJ databases">
        <title>Chlorella ohadii genome sequencing and assembly.</title>
        <authorList>
            <person name="Murik O."/>
            <person name="Treves H."/>
            <person name="Kedem I."/>
            <person name="Shotland Y."/>
            <person name="Kaplan A."/>
        </authorList>
    </citation>
    <scope>NUCLEOTIDE SEQUENCE</scope>
    <source>
        <strain evidence="3">1</strain>
    </source>
</reference>
<dbReference type="InterPro" id="IPR029071">
    <property type="entry name" value="Ubiquitin-like_domsf"/>
</dbReference>
<dbReference type="InterPro" id="IPR019956">
    <property type="entry name" value="Ubiquitin_dom"/>
</dbReference>
<proteinExistence type="predicted"/>
<dbReference type="Gene3D" id="3.10.20.90">
    <property type="entry name" value="Phosphatidylinositol 3-kinase Catalytic Subunit, Chain A, domain 1"/>
    <property type="match status" value="1"/>
</dbReference>
<dbReference type="PANTHER" id="PTHR10666">
    <property type="entry name" value="UBIQUITIN"/>
    <property type="match status" value="1"/>
</dbReference>
<dbReference type="InterPro" id="IPR000626">
    <property type="entry name" value="Ubiquitin-like_dom"/>
</dbReference>
<name>A0AAD5DQ82_9CHLO</name>
<accession>A0AAD5DQ82</accession>
<evidence type="ECO:0000256" key="1">
    <source>
        <dbReference type="ARBA" id="ARBA00022499"/>
    </source>
</evidence>
<dbReference type="EMBL" id="JADXDR010000079">
    <property type="protein sequence ID" value="KAI7840523.1"/>
    <property type="molecule type" value="Genomic_DNA"/>
</dbReference>
<dbReference type="Pfam" id="PF00240">
    <property type="entry name" value="ubiquitin"/>
    <property type="match status" value="1"/>
</dbReference>